<protein>
    <submittedName>
        <fullName evidence="4">AcrR family transcriptional regulator</fullName>
    </submittedName>
</protein>
<keyword evidence="5" id="KW-1185">Reference proteome</keyword>
<dbReference type="PANTHER" id="PTHR43479">
    <property type="entry name" value="ACREF/ENVCD OPERON REPRESSOR-RELATED"/>
    <property type="match status" value="1"/>
</dbReference>
<feature type="DNA-binding region" description="H-T-H motif" evidence="2">
    <location>
        <begin position="42"/>
        <end position="61"/>
    </location>
</feature>
<dbReference type="InterPro" id="IPR001647">
    <property type="entry name" value="HTH_TetR"/>
</dbReference>
<accession>A0ABS4H3V6</accession>
<evidence type="ECO:0000256" key="2">
    <source>
        <dbReference type="PROSITE-ProRule" id="PRU00335"/>
    </source>
</evidence>
<evidence type="ECO:0000313" key="4">
    <source>
        <dbReference type="EMBL" id="MBP1937193.1"/>
    </source>
</evidence>
<dbReference type="Gene3D" id="1.10.357.10">
    <property type="entry name" value="Tetracycline Repressor, domain 2"/>
    <property type="match status" value="1"/>
</dbReference>
<dbReference type="PANTHER" id="PTHR43479:SF11">
    <property type="entry name" value="ACREF_ENVCD OPERON REPRESSOR-RELATED"/>
    <property type="match status" value="1"/>
</dbReference>
<evidence type="ECO:0000313" key="5">
    <source>
        <dbReference type="Proteomes" id="UP001519273"/>
    </source>
</evidence>
<proteinExistence type="predicted"/>
<evidence type="ECO:0000259" key="3">
    <source>
        <dbReference type="PROSITE" id="PS50977"/>
    </source>
</evidence>
<dbReference type="RefSeq" id="WP_280921754.1">
    <property type="nucleotide sequence ID" value="NZ_CBCRVE010000008.1"/>
</dbReference>
<dbReference type="SUPFAM" id="SSF46689">
    <property type="entry name" value="Homeodomain-like"/>
    <property type="match status" value="1"/>
</dbReference>
<dbReference type="InterPro" id="IPR050624">
    <property type="entry name" value="HTH-type_Tx_Regulator"/>
</dbReference>
<reference evidence="4 5" key="1">
    <citation type="submission" date="2021-03" db="EMBL/GenBank/DDBJ databases">
        <title>Genomic Encyclopedia of Type Strains, Phase IV (KMG-IV): sequencing the most valuable type-strain genomes for metagenomic binning, comparative biology and taxonomic classification.</title>
        <authorList>
            <person name="Goeker M."/>
        </authorList>
    </citation>
    <scope>NUCLEOTIDE SEQUENCE [LARGE SCALE GENOMIC DNA]</scope>
    <source>
        <strain evidence="4 5">DSM 23491</strain>
    </source>
</reference>
<dbReference type="EMBL" id="JAGGKP010000004">
    <property type="protein sequence ID" value="MBP1937193.1"/>
    <property type="molecule type" value="Genomic_DNA"/>
</dbReference>
<dbReference type="PROSITE" id="PS50977">
    <property type="entry name" value="HTH_TETR_2"/>
    <property type="match status" value="1"/>
</dbReference>
<sequence length="216" mass="25415">MDSTANNSYFDLKGEPITNANKNKIIDAAIQLFSEKGFSSVSIRDITREVNIKESSLYNHFSSKDELLKTIFYNFRMETAKIMPPTEQLDSILAIMSPKQFLEKGFQNFKEHISNPSMEKIWRIMYLEQYRNPLAREIYLQDIVENTLHFLEIVFDKLILLKRIKPDSPAMLAAEYQYPLFSMIEVFMMLRIDQKDTTDIESRMADHIEFFTKKIV</sequence>
<keyword evidence="1 2" id="KW-0238">DNA-binding</keyword>
<comment type="caution">
    <text evidence="4">The sequence shown here is derived from an EMBL/GenBank/DDBJ whole genome shotgun (WGS) entry which is preliminary data.</text>
</comment>
<evidence type="ECO:0000256" key="1">
    <source>
        <dbReference type="ARBA" id="ARBA00023125"/>
    </source>
</evidence>
<dbReference type="InterPro" id="IPR009057">
    <property type="entry name" value="Homeodomain-like_sf"/>
</dbReference>
<feature type="domain" description="HTH tetR-type" evidence="3">
    <location>
        <begin position="19"/>
        <end position="79"/>
    </location>
</feature>
<dbReference type="PRINTS" id="PR00455">
    <property type="entry name" value="HTHTETR"/>
</dbReference>
<organism evidence="4 5">
    <name type="scientific">Paenibacillus sediminis</name>
    <dbReference type="NCBI Taxonomy" id="664909"/>
    <lineage>
        <taxon>Bacteria</taxon>
        <taxon>Bacillati</taxon>
        <taxon>Bacillota</taxon>
        <taxon>Bacilli</taxon>
        <taxon>Bacillales</taxon>
        <taxon>Paenibacillaceae</taxon>
        <taxon>Paenibacillus</taxon>
    </lineage>
</organism>
<dbReference type="Proteomes" id="UP001519273">
    <property type="component" value="Unassembled WGS sequence"/>
</dbReference>
<name>A0ABS4H3V6_9BACL</name>
<gene>
    <name evidence="4" type="ORF">J2Z20_002086</name>
</gene>
<dbReference type="Pfam" id="PF00440">
    <property type="entry name" value="TetR_N"/>
    <property type="match status" value="1"/>
</dbReference>